<evidence type="ECO:0000313" key="4">
    <source>
        <dbReference type="Proteomes" id="UP000183417"/>
    </source>
</evidence>
<dbReference type="EMBL" id="CP065748">
    <property type="protein sequence ID" value="QPS80128.1"/>
    <property type="molecule type" value="Genomic_DNA"/>
</dbReference>
<dbReference type="KEGG" id="dla:I6G47_24455"/>
<dbReference type="Gene3D" id="3.10.310.50">
    <property type="match status" value="1"/>
</dbReference>
<dbReference type="AlphaFoldDB" id="A0A1H3PZ29"/>
<dbReference type="Pfam" id="PF04536">
    <property type="entry name" value="TPM_phosphatase"/>
    <property type="match status" value="1"/>
</dbReference>
<dbReference type="PANTHER" id="PTHR30373">
    <property type="entry name" value="UPF0603 PROTEIN YGCG"/>
    <property type="match status" value="1"/>
</dbReference>
<gene>
    <name evidence="2" type="ORF">I6G47_24455</name>
    <name evidence="3" type="ORF">SAMN05421547_111141</name>
</gene>
<evidence type="ECO:0000313" key="3">
    <source>
        <dbReference type="EMBL" id="SDZ06213.1"/>
    </source>
</evidence>
<keyword evidence="5" id="KW-1185">Reference proteome</keyword>
<organism evidence="3 4">
    <name type="scientific">Delftia lacustris</name>
    <dbReference type="NCBI Taxonomy" id="558537"/>
    <lineage>
        <taxon>Bacteria</taxon>
        <taxon>Pseudomonadati</taxon>
        <taxon>Pseudomonadota</taxon>
        <taxon>Betaproteobacteria</taxon>
        <taxon>Burkholderiales</taxon>
        <taxon>Comamonadaceae</taxon>
        <taxon>Delftia</taxon>
    </lineage>
</organism>
<reference evidence="2 5" key="2">
    <citation type="submission" date="2020-12" db="EMBL/GenBank/DDBJ databases">
        <title>FDA dAtabase for Regulatory Grade micrObial Sequences (FDA-ARGOS): Supporting development and validation of Infectious Disease Dx tests.</title>
        <authorList>
            <person name="Sproer C."/>
            <person name="Gronow S."/>
            <person name="Severitt S."/>
            <person name="Schroder I."/>
            <person name="Tallon L."/>
            <person name="Sadzewicz L."/>
            <person name="Zhao X."/>
            <person name="Boylan J."/>
            <person name="Ott S."/>
            <person name="Bowen H."/>
            <person name="Vavikolanu K."/>
            <person name="Mehta A."/>
            <person name="Aluvathingal J."/>
            <person name="Nadendla S."/>
            <person name="Lowell S."/>
            <person name="Myers T."/>
            <person name="Yan Y."/>
            <person name="Sichtig H."/>
        </authorList>
    </citation>
    <scope>NUCLEOTIDE SEQUENCE [LARGE SCALE GENOMIC DNA]</scope>
    <source>
        <strain evidence="2 5">FDAARGOS_890</strain>
    </source>
</reference>
<evidence type="ECO:0000259" key="1">
    <source>
        <dbReference type="Pfam" id="PF04536"/>
    </source>
</evidence>
<dbReference type="GeneID" id="94689767"/>
<sequence length="180" mass="20348">MAAAITGFVQRLVRLLRHHWAEGQLRRALPPETLAELERLITMSEQRHTGQIRICVEPGLPPSYIWRDATPRERAITLFGKLRVWDTEHNNGALIYLLLADHAIEIVADRALARTLPAQQWQTLISDMQAAFQGGHYAMGMTAALERVSLLLETNFPRDPLQPVHEGGDNLPDTVVIQRH</sequence>
<dbReference type="EMBL" id="FNPE01000011">
    <property type="protein sequence ID" value="SDZ06213.1"/>
    <property type="molecule type" value="Genomic_DNA"/>
</dbReference>
<dbReference type="Proteomes" id="UP000183417">
    <property type="component" value="Unassembled WGS sequence"/>
</dbReference>
<evidence type="ECO:0000313" key="5">
    <source>
        <dbReference type="Proteomes" id="UP000595064"/>
    </source>
</evidence>
<protein>
    <submittedName>
        <fullName evidence="2">TPM domain-containing protein</fullName>
    </submittedName>
    <submittedName>
        <fullName evidence="3">Uncharacterized membrane protein</fullName>
    </submittedName>
</protein>
<name>A0A1H3PZ29_9BURK</name>
<proteinExistence type="predicted"/>
<accession>A0A1H3PZ29</accession>
<dbReference type="PANTHER" id="PTHR30373:SF8">
    <property type="entry name" value="BLL7265 PROTEIN"/>
    <property type="match status" value="1"/>
</dbReference>
<evidence type="ECO:0000313" key="2">
    <source>
        <dbReference type="EMBL" id="QPS80128.1"/>
    </source>
</evidence>
<dbReference type="InterPro" id="IPR007621">
    <property type="entry name" value="TPM_dom"/>
</dbReference>
<dbReference type="RefSeq" id="WP_016448493.1">
    <property type="nucleotide sequence ID" value="NZ_AP025556.1"/>
</dbReference>
<reference evidence="3 4" key="1">
    <citation type="submission" date="2016-10" db="EMBL/GenBank/DDBJ databases">
        <authorList>
            <person name="de Groot N.N."/>
        </authorList>
    </citation>
    <scope>NUCLEOTIDE SEQUENCE [LARGE SCALE GENOMIC DNA]</scope>
    <source>
        <strain evidence="3 4">LMG 24775</strain>
    </source>
</reference>
<dbReference type="Proteomes" id="UP000595064">
    <property type="component" value="Chromosome"/>
</dbReference>
<feature type="domain" description="TPM" evidence="1">
    <location>
        <begin position="28"/>
        <end position="148"/>
    </location>
</feature>